<dbReference type="EMBL" id="CP097357">
    <property type="protein sequence ID" value="UYV29771.1"/>
    <property type="molecule type" value="Genomic_DNA"/>
</dbReference>
<dbReference type="AlphaFoldDB" id="A0AA46Z4K8"/>
<sequence>MNIEIFTINVGMQEFSDEQHLKNFAKYLFSCSKGHSTNADTEHNLYGYSNSKERRVGFIDDAKRDLKDFNSFFKNEYKDWSSYVNTLHYAFFIMETENKVITNIFSVDGDEVQVLLPNEFTEHIIKTNFNGEESLLIDRINQLLNPGNEFVYYKDAKLEERAEFECAIHNKIRKETSSIITISHNDQDDFLHLHSITRKP</sequence>
<reference evidence="1" key="1">
    <citation type="submission" date="2022-05" db="EMBL/GenBank/DDBJ databases">
        <title>Megaplasmid of Vibrio parahaemolyticus.</title>
        <authorList>
            <person name="Strauch E."/>
            <person name="Borowiak M."/>
        </authorList>
    </citation>
    <scope>NUCLEOTIDE SEQUENCE</scope>
    <source>
        <strain evidence="1">16-VB00198</strain>
        <plasmid evidence="1">pVP-16-VB00198-1</plasmid>
    </source>
</reference>
<proteinExistence type="predicted"/>
<keyword evidence="1" id="KW-0614">Plasmid</keyword>
<dbReference type="Proteomes" id="UP001163036">
    <property type="component" value="Plasmid pVP-16-VB00198-1"/>
</dbReference>
<dbReference type="RefSeq" id="WP_258667780.1">
    <property type="nucleotide sequence ID" value="NZ_CP062152.1"/>
</dbReference>
<protein>
    <submittedName>
        <fullName evidence="1">Uncharacterized protein</fullName>
    </submittedName>
</protein>
<accession>A0AA46Z4K8</accession>
<geneLocation type="plasmid" evidence="1 2">
    <name>pVP-16-VB00198-1</name>
</geneLocation>
<organism evidence="1 2">
    <name type="scientific">Vibrio parahaemolyticus</name>
    <dbReference type="NCBI Taxonomy" id="670"/>
    <lineage>
        <taxon>Bacteria</taxon>
        <taxon>Pseudomonadati</taxon>
        <taxon>Pseudomonadota</taxon>
        <taxon>Gammaproteobacteria</taxon>
        <taxon>Vibrionales</taxon>
        <taxon>Vibrionaceae</taxon>
        <taxon>Vibrio</taxon>
    </lineage>
</organism>
<gene>
    <name evidence="1" type="ORF">M5598_27715</name>
</gene>
<name>A0AA46Z4K8_VIBPH</name>
<evidence type="ECO:0000313" key="1">
    <source>
        <dbReference type="EMBL" id="UYV29771.1"/>
    </source>
</evidence>
<evidence type="ECO:0000313" key="2">
    <source>
        <dbReference type="Proteomes" id="UP001163036"/>
    </source>
</evidence>